<dbReference type="STRING" id="4072.A0A2G2Y627"/>
<reference evidence="2 3" key="1">
    <citation type="journal article" date="2014" name="Nat. Genet.">
        <title>Genome sequence of the hot pepper provides insights into the evolution of pungency in Capsicum species.</title>
        <authorList>
            <person name="Kim S."/>
            <person name="Park M."/>
            <person name="Yeom S.I."/>
            <person name="Kim Y.M."/>
            <person name="Lee J.M."/>
            <person name="Lee H.A."/>
            <person name="Seo E."/>
            <person name="Choi J."/>
            <person name="Cheong K."/>
            <person name="Kim K.T."/>
            <person name="Jung K."/>
            <person name="Lee G.W."/>
            <person name="Oh S.K."/>
            <person name="Bae C."/>
            <person name="Kim S.B."/>
            <person name="Lee H.Y."/>
            <person name="Kim S.Y."/>
            <person name="Kim M.S."/>
            <person name="Kang B.C."/>
            <person name="Jo Y.D."/>
            <person name="Yang H.B."/>
            <person name="Jeong H.J."/>
            <person name="Kang W.H."/>
            <person name="Kwon J.K."/>
            <person name="Shin C."/>
            <person name="Lim J.Y."/>
            <person name="Park J.H."/>
            <person name="Huh J.H."/>
            <person name="Kim J.S."/>
            <person name="Kim B.D."/>
            <person name="Cohen O."/>
            <person name="Paran I."/>
            <person name="Suh M.C."/>
            <person name="Lee S.B."/>
            <person name="Kim Y.K."/>
            <person name="Shin Y."/>
            <person name="Noh S.J."/>
            <person name="Park J."/>
            <person name="Seo Y.S."/>
            <person name="Kwon S.Y."/>
            <person name="Kim H.A."/>
            <person name="Park J.M."/>
            <person name="Kim H.J."/>
            <person name="Choi S.B."/>
            <person name="Bosland P.W."/>
            <person name="Reeves G."/>
            <person name="Jo S.H."/>
            <person name="Lee B.W."/>
            <person name="Cho H.T."/>
            <person name="Choi H.S."/>
            <person name="Lee M.S."/>
            <person name="Yu Y."/>
            <person name="Do Choi Y."/>
            <person name="Park B.S."/>
            <person name="van Deynze A."/>
            <person name="Ashrafi H."/>
            <person name="Hill T."/>
            <person name="Kim W.T."/>
            <person name="Pai H.S."/>
            <person name="Ahn H.K."/>
            <person name="Yeam I."/>
            <person name="Giovannoni J.J."/>
            <person name="Rose J.K."/>
            <person name="Sorensen I."/>
            <person name="Lee S.J."/>
            <person name="Kim R.W."/>
            <person name="Choi I.Y."/>
            <person name="Choi B.S."/>
            <person name="Lim J.S."/>
            <person name="Lee Y.H."/>
            <person name="Choi D."/>
        </authorList>
    </citation>
    <scope>NUCLEOTIDE SEQUENCE [LARGE SCALE GENOMIC DNA]</scope>
    <source>
        <strain evidence="3">cv. CM334</strain>
    </source>
</reference>
<sequence length="94" mass="9992">MDPRLVVALFDLPRDADVSALVLRFGVECELVWLNDKNTLAVFSDPARTATTMRRLDQGSAYYGATAVPHSGIASAGEAATNVWGVVGAVKDRG</sequence>
<dbReference type="AlphaFoldDB" id="A0A2G2Y627"/>
<comment type="caution">
    <text evidence="2">The sequence shown here is derived from an EMBL/GenBank/DDBJ whole genome shotgun (WGS) entry which is preliminary data.</text>
</comment>
<proteinExistence type="predicted"/>
<evidence type="ECO:0000313" key="2">
    <source>
        <dbReference type="EMBL" id="PHT65190.1"/>
    </source>
</evidence>
<reference evidence="2 3" key="2">
    <citation type="journal article" date="2017" name="Genome Biol.">
        <title>New reference genome sequences of hot pepper reveal the massive evolution of plant disease-resistance genes by retroduplication.</title>
        <authorList>
            <person name="Kim S."/>
            <person name="Park J."/>
            <person name="Yeom S.I."/>
            <person name="Kim Y.M."/>
            <person name="Seo E."/>
            <person name="Kim K.T."/>
            <person name="Kim M.S."/>
            <person name="Lee J.M."/>
            <person name="Cheong K."/>
            <person name="Shin H.S."/>
            <person name="Kim S.B."/>
            <person name="Han K."/>
            <person name="Lee J."/>
            <person name="Park M."/>
            <person name="Lee H.A."/>
            <person name="Lee H.Y."/>
            <person name="Lee Y."/>
            <person name="Oh S."/>
            <person name="Lee J.H."/>
            <person name="Choi E."/>
            <person name="Choi E."/>
            <person name="Lee S.E."/>
            <person name="Jeon J."/>
            <person name="Kim H."/>
            <person name="Choi G."/>
            <person name="Song H."/>
            <person name="Lee J."/>
            <person name="Lee S.C."/>
            <person name="Kwon J.K."/>
            <person name="Lee H.Y."/>
            <person name="Koo N."/>
            <person name="Hong Y."/>
            <person name="Kim R.W."/>
            <person name="Kang W.H."/>
            <person name="Huh J.H."/>
            <person name="Kang B.C."/>
            <person name="Yang T.J."/>
            <person name="Lee Y.H."/>
            <person name="Bennetzen J.L."/>
            <person name="Choi D."/>
        </authorList>
    </citation>
    <scope>NUCLEOTIDE SEQUENCE [LARGE SCALE GENOMIC DNA]</scope>
    <source>
        <strain evidence="3">cv. CM334</strain>
    </source>
</reference>
<dbReference type="InterPro" id="IPR056234">
    <property type="entry name" value="RRM_NFXL1"/>
</dbReference>
<organism evidence="2 3">
    <name type="scientific">Capsicum annuum</name>
    <name type="common">Capsicum pepper</name>
    <dbReference type="NCBI Taxonomy" id="4072"/>
    <lineage>
        <taxon>Eukaryota</taxon>
        <taxon>Viridiplantae</taxon>
        <taxon>Streptophyta</taxon>
        <taxon>Embryophyta</taxon>
        <taxon>Tracheophyta</taxon>
        <taxon>Spermatophyta</taxon>
        <taxon>Magnoliopsida</taxon>
        <taxon>eudicotyledons</taxon>
        <taxon>Gunneridae</taxon>
        <taxon>Pentapetalae</taxon>
        <taxon>asterids</taxon>
        <taxon>lamiids</taxon>
        <taxon>Solanales</taxon>
        <taxon>Solanaceae</taxon>
        <taxon>Solanoideae</taxon>
        <taxon>Capsiceae</taxon>
        <taxon>Capsicum</taxon>
    </lineage>
</organism>
<dbReference type="OMA" id="RNAWSTK"/>
<dbReference type="Pfam" id="PF24435">
    <property type="entry name" value="RRM_NFXL1"/>
    <property type="match status" value="1"/>
</dbReference>
<dbReference type="Proteomes" id="UP000222542">
    <property type="component" value="Unassembled WGS sequence"/>
</dbReference>
<accession>A0A2G2Y627</accession>
<gene>
    <name evidence="2" type="ORF">T459_29615</name>
</gene>
<name>A0A2G2Y627_CAPAN</name>
<evidence type="ECO:0000313" key="3">
    <source>
        <dbReference type="Proteomes" id="UP000222542"/>
    </source>
</evidence>
<evidence type="ECO:0000259" key="1">
    <source>
        <dbReference type="Pfam" id="PF24435"/>
    </source>
</evidence>
<feature type="domain" description="NFXL1 RRM-like" evidence="1">
    <location>
        <begin position="1"/>
        <end position="69"/>
    </location>
</feature>
<protein>
    <recommendedName>
        <fullName evidence="1">NFXL1 RRM-like domain-containing protein</fullName>
    </recommendedName>
</protein>
<dbReference type="Gramene" id="PHT65190">
    <property type="protein sequence ID" value="PHT65190"/>
    <property type="gene ID" value="T459_29615"/>
</dbReference>
<dbReference type="EMBL" id="AYRZ02000012">
    <property type="protein sequence ID" value="PHT65190.1"/>
    <property type="molecule type" value="Genomic_DNA"/>
</dbReference>
<keyword evidence="3" id="KW-1185">Reference proteome</keyword>